<dbReference type="Gene3D" id="2.40.10.10">
    <property type="entry name" value="Trypsin-like serine proteases"/>
    <property type="match status" value="2"/>
</dbReference>
<feature type="domain" description="Peptidase S1" evidence="15">
    <location>
        <begin position="312"/>
        <end position="547"/>
    </location>
</feature>
<keyword evidence="17" id="KW-1185">Reference proteome</keyword>
<feature type="compositionally biased region" description="Basic and acidic residues" evidence="13">
    <location>
        <begin position="985"/>
        <end position="996"/>
    </location>
</feature>
<dbReference type="GO" id="GO:0016020">
    <property type="term" value="C:membrane"/>
    <property type="evidence" value="ECO:0007669"/>
    <property type="project" value="UniProtKB-SubCell"/>
</dbReference>
<evidence type="ECO:0000256" key="1">
    <source>
        <dbReference type="ARBA" id="ARBA00004141"/>
    </source>
</evidence>
<evidence type="ECO:0000256" key="7">
    <source>
        <dbReference type="ARBA" id="ARBA00022692"/>
    </source>
</evidence>
<reference evidence="16 17" key="1">
    <citation type="submission" date="2020-02" db="EMBL/GenBank/DDBJ databases">
        <authorList>
            <person name="Ferguson B K."/>
        </authorList>
    </citation>
    <scope>NUCLEOTIDE SEQUENCE [LARGE SCALE GENOMIC DNA]</scope>
</reference>
<evidence type="ECO:0000256" key="5">
    <source>
        <dbReference type="ARBA" id="ARBA00022568"/>
    </source>
</evidence>
<comment type="subcellular location">
    <subcellularLocation>
        <location evidence="1">Membrane</location>
        <topology evidence="1">Multi-pass membrane protein</topology>
    </subcellularLocation>
    <subcellularLocation>
        <location evidence="2">Secreted</location>
        <location evidence="2">Extracellular space</location>
    </subcellularLocation>
</comment>
<dbReference type="CDD" id="cd00190">
    <property type="entry name" value="Tryp_SPc"/>
    <property type="match status" value="1"/>
</dbReference>
<evidence type="ECO:0000256" key="11">
    <source>
        <dbReference type="ARBA" id="ARBA00023136"/>
    </source>
</evidence>
<protein>
    <recommendedName>
        <fullName evidence="15">Peptidase S1 domain-containing protein</fullName>
    </recommendedName>
</protein>
<proteinExistence type="predicted"/>
<dbReference type="InterPro" id="IPR001314">
    <property type="entry name" value="Peptidase_S1A"/>
</dbReference>
<dbReference type="GO" id="GO:0005615">
    <property type="term" value="C:extracellular space"/>
    <property type="evidence" value="ECO:0007669"/>
    <property type="project" value="TreeGrafter"/>
</dbReference>
<feature type="region of interest" description="Disordered" evidence="13">
    <location>
        <begin position="700"/>
        <end position="720"/>
    </location>
</feature>
<dbReference type="GO" id="GO:0006508">
    <property type="term" value="P:proteolysis"/>
    <property type="evidence" value="ECO:0007669"/>
    <property type="project" value="UniProtKB-KW"/>
</dbReference>
<keyword evidence="6" id="KW-0645">Protease</keyword>
<evidence type="ECO:0000256" key="8">
    <source>
        <dbReference type="ARBA" id="ARBA00022801"/>
    </source>
</evidence>
<keyword evidence="7 14" id="KW-0812">Transmembrane</keyword>
<feature type="region of interest" description="Disordered" evidence="13">
    <location>
        <begin position="985"/>
        <end position="1018"/>
    </location>
</feature>
<keyword evidence="5" id="KW-0109">Calcium transport</keyword>
<evidence type="ECO:0000313" key="16">
    <source>
        <dbReference type="EMBL" id="CAB0044478.1"/>
    </source>
</evidence>
<dbReference type="InterPro" id="IPR050127">
    <property type="entry name" value="Serine_Proteases_S1"/>
</dbReference>
<dbReference type="Pfam" id="PF00089">
    <property type="entry name" value="Trypsin"/>
    <property type="match status" value="1"/>
</dbReference>
<organism evidence="16 17">
    <name type="scientific">Trichogramma brassicae</name>
    <dbReference type="NCBI Taxonomy" id="86971"/>
    <lineage>
        <taxon>Eukaryota</taxon>
        <taxon>Metazoa</taxon>
        <taxon>Ecdysozoa</taxon>
        <taxon>Arthropoda</taxon>
        <taxon>Hexapoda</taxon>
        <taxon>Insecta</taxon>
        <taxon>Pterygota</taxon>
        <taxon>Neoptera</taxon>
        <taxon>Endopterygota</taxon>
        <taxon>Hymenoptera</taxon>
        <taxon>Apocrita</taxon>
        <taxon>Proctotrupomorpha</taxon>
        <taxon>Chalcidoidea</taxon>
        <taxon>Trichogrammatidae</taxon>
        <taxon>Trichogramma</taxon>
    </lineage>
</organism>
<keyword evidence="3" id="KW-0050">Antiport</keyword>
<gene>
    <name evidence="16" type="ORF">TBRA_LOCUS16066</name>
</gene>
<evidence type="ECO:0000256" key="3">
    <source>
        <dbReference type="ARBA" id="ARBA00022449"/>
    </source>
</evidence>
<keyword evidence="8" id="KW-0378">Hydrolase</keyword>
<dbReference type="GO" id="GO:0006816">
    <property type="term" value="P:calcium ion transport"/>
    <property type="evidence" value="ECO:0007669"/>
    <property type="project" value="UniProtKB-KW"/>
</dbReference>
<feature type="transmembrane region" description="Helical" evidence="14">
    <location>
        <begin position="202"/>
        <end position="226"/>
    </location>
</feature>
<keyword evidence="5" id="KW-0813">Transport</keyword>
<dbReference type="FunFam" id="2.40.10.10:FF:000036">
    <property type="entry name" value="Trypsin beta"/>
    <property type="match status" value="1"/>
</dbReference>
<evidence type="ECO:0000313" key="17">
    <source>
        <dbReference type="Proteomes" id="UP000479190"/>
    </source>
</evidence>
<keyword evidence="5" id="KW-0106">Calcium</keyword>
<feature type="compositionally biased region" description="Basic and acidic residues" evidence="13">
    <location>
        <begin position="706"/>
        <end position="720"/>
    </location>
</feature>
<dbReference type="PRINTS" id="PR00722">
    <property type="entry name" value="CHYMOTRYPSIN"/>
</dbReference>
<name>A0A6H5J2X1_9HYME</name>
<evidence type="ECO:0000256" key="13">
    <source>
        <dbReference type="SAM" id="MobiDB-lite"/>
    </source>
</evidence>
<keyword evidence="10 14" id="KW-1133">Transmembrane helix</keyword>
<feature type="transmembrane region" description="Helical" evidence="14">
    <location>
        <begin position="274"/>
        <end position="290"/>
    </location>
</feature>
<feature type="compositionally biased region" description="Acidic residues" evidence="13">
    <location>
        <begin position="583"/>
        <end position="601"/>
    </location>
</feature>
<feature type="region of interest" description="Disordered" evidence="13">
    <location>
        <begin position="572"/>
        <end position="601"/>
    </location>
</feature>
<dbReference type="OrthoDB" id="407410at2759"/>
<dbReference type="PANTHER" id="PTHR24264">
    <property type="entry name" value="TRYPSIN-RELATED"/>
    <property type="match status" value="1"/>
</dbReference>
<evidence type="ECO:0000256" key="2">
    <source>
        <dbReference type="ARBA" id="ARBA00004239"/>
    </source>
</evidence>
<dbReference type="EMBL" id="CADCXV010001460">
    <property type="protein sequence ID" value="CAB0044478.1"/>
    <property type="molecule type" value="Genomic_DNA"/>
</dbReference>
<dbReference type="InterPro" id="IPR044880">
    <property type="entry name" value="NCX_ion-bd_dom_sf"/>
</dbReference>
<keyword evidence="5" id="KW-0406">Ion transport</keyword>
<evidence type="ECO:0000256" key="14">
    <source>
        <dbReference type="SAM" id="Phobius"/>
    </source>
</evidence>
<dbReference type="PROSITE" id="PS00134">
    <property type="entry name" value="TRYPSIN_HIS"/>
    <property type="match status" value="1"/>
</dbReference>
<evidence type="ECO:0000256" key="9">
    <source>
        <dbReference type="ARBA" id="ARBA00022825"/>
    </source>
</evidence>
<dbReference type="PROSITE" id="PS50240">
    <property type="entry name" value="TRYPSIN_DOM"/>
    <property type="match status" value="1"/>
</dbReference>
<dbReference type="InterPro" id="IPR009003">
    <property type="entry name" value="Peptidase_S1_PA"/>
</dbReference>
<evidence type="ECO:0000259" key="15">
    <source>
        <dbReference type="PROSITE" id="PS50240"/>
    </source>
</evidence>
<dbReference type="InterPro" id="IPR018114">
    <property type="entry name" value="TRYPSIN_HIS"/>
</dbReference>
<dbReference type="GO" id="GO:0004252">
    <property type="term" value="F:serine-type endopeptidase activity"/>
    <property type="evidence" value="ECO:0007669"/>
    <property type="project" value="InterPro"/>
</dbReference>
<dbReference type="FunFam" id="2.40.10.10:FF:000068">
    <property type="entry name" value="transmembrane protease serine 2"/>
    <property type="match status" value="1"/>
</dbReference>
<evidence type="ECO:0000256" key="12">
    <source>
        <dbReference type="ARBA" id="ARBA00023157"/>
    </source>
</evidence>
<feature type="transmembrane region" description="Helical" evidence="14">
    <location>
        <begin position="247"/>
        <end position="268"/>
    </location>
</feature>
<dbReference type="SUPFAM" id="SSF50494">
    <property type="entry name" value="Trypsin-like serine proteases"/>
    <property type="match status" value="1"/>
</dbReference>
<dbReference type="Proteomes" id="UP000479190">
    <property type="component" value="Unassembled WGS sequence"/>
</dbReference>
<dbReference type="Gene3D" id="1.20.1420.30">
    <property type="entry name" value="NCX, central ion-binding region"/>
    <property type="match status" value="1"/>
</dbReference>
<keyword evidence="9" id="KW-0720">Serine protease</keyword>
<sequence length="1114" mass="126029">MPTLRDADVLLAFVENRNVDVNVPPQLPKRSRAYDIHAKLDVAISREIIRGRTKSADDDEEAPEKSSSRPRGLFREFLYDVNPINAIDWKESGWLVNTAGAALAFHVCPSAARACRQRDRREARLVQAAQLPPDIRHAQRRPRATGIHEDADRYGASGGRELMLHARARRRGLRLHLGRSSTQGTQHLISNVTIARRGFPRMGFSACFGGPMFNTLMGLGLTYGLAVAKEPELKIKIRTSHMAMGCLAFLLSSLVASLIYLTITGFAARRSYGFLLYTVYAVFMTINLLSEAHVIHPLGHSPVTLFDPTDNMFASKACMRHERETEREHKISLRLTNGQLIARGRMKCGVSIISDYWLVTAAHCIVGTQFLLPRKIITGTRFNRRGGTMHEIDYIVEHPRYDWKIYDNDIALIKLKKPIVFDATQRPIQLTDRRVKVGDKVLISGFGHTANNGGITSQQLLKATVYASDHESCRKIYLQTNDTVTRNMFCAWAFAKDACQGDSGGPAVVSGKLAGIVSFGDDCGSATFPGVYTEVHNYLSWIARVTGEKRTGLEVWSAANVEKDPVAVEEKVSAQKITLSSDEKEEEEEEGEEGEEETDVDDEVEDYYDDWPKYMFPPTKKVITKKEPSSYLHTAAEYTKSTINAIANKAPVFTMPSTNNSSTKISEAIYAELTATCDSLGYNSGDKFLLDQHAVAKIQETQAQDGTHEHGRGSRLRPERATLPQGVLRRVSQRGLQLHYASCSILHQCSHRQYLVDLVTTVHLFLKMLKNYCEKERHVVVAKVKRKKAKRKKKSGQKAAAASEAAPVAVRWEDQWDEVGPELSAVMRENTIPEVMPFDATIETPVEEQKRERAREKREIGCTRAILLWPWQRRRLYCGACGGGGGHFNRSRLMSKFFFNVYKKLCIHTYTHEQQRKARELCVCTSSFFLCTSALYTVYLRLSFVRCIICSKVLSDNFFISTKLHDGFRDSVVFFGFAPQLHIHKEREREREREIPEGTTSSSSGGPGHSPVYPRGSSIDLKYDTIRYARPERHRQSFPFAIVYSVSREMECCRALCLRREEQQQQQQLARLPLQDVWPENDHFGRPELPVEEEYKILHEIYVADLGDSLYKLL</sequence>
<dbReference type="Pfam" id="PF01699">
    <property type="entry name" value="Na_Ca_ex"/>
    <property type="match status" value="1"/>
</dbReference>
<dbReference type="InterPro" id="IPR001254">
    <property type="entry name" value="Trypsin_dom"/>
</dbReference>
<evidence type="ECO:0000256" key="4">
    <source>
        <dbReference type="ARBA" id="ARBA00022525"/>
    </source>
</evidence>
<dbReference type="PANTHER" id="PTHR24264:SF65">
    <property type="entry name" value="SRCR DOMAIN-CONTAINING PROTEIN"/>
    <property type="match status" value="1"/>
</dbReference>
<accession>A0A6H5J2X1</accession>
<dbReference type="GO" id="GO:0015297">
    <property type="term" value="F:antiporter activity"/>
    <property type="evidence" value="ECO:0007669"/>
    <property type="project" value="UniProtKB-KW"/>
</dbReference>
<dbReference type="SMART" id="SM00020">
    <property type="entry name" value="Tryp_SPc"/>
    <property type="match status" value="1"/>
</dbReference>
<keyword evidence="11 14" id="KW-0472">Membrane</keyword>
<keyword evidence="4" id="KW-0964">Secreted</keyword>
<evidence type="ECO:0000256" key="10">
    <source>
        <dbReference type="ARBA" id="ARBA00022989"/>
    </source>
</evidence>
<dbReference type="InterPro" id="IPR043504">
    <property type="entry name" value="Peptidase_S1_PA_chymotrypsin"/>
</dbReference>
<dbReference type="AlphaFoldDB" id="A0A6H5J2X1"/>
<evidence type="ECO:0000256" key="6">
    <source>
        <dbReference type="ARBA" id="ARBA00022670"/>
    </source>
</evidence>
<keyword evidence="12" id="KW-1015">Disulfide bond</keyword>
<dbReference type="InterPro" id="IPR004837">
    <property type="entry name" value="NaCa_Exmemb"/>
</dbReference>